<keyword evidence="3" id="KW-1185">Reference proteome</keyword>
<sequence length="238" mass="26852">MPPKDKYTDPKLRDKVKTEIHNSDKGGAPGQWSARKVVLSLFSPITDVQSNANLVQAQMMASEYKKRGGGYNTSKEDGKDESQKHLDKWTKEEWQTKEGSGIARQEDDSRKRYLPKKAWEEMNEDEKEETEDKKVEESKGGKQFVGNTEIAKEARRRVSFDINGEGKEGKDENGKKETNGKGEANGQTEEDGKSNNTKSDKSQGKDTGRKAGAKRKAKSQPAENEKDNDRIKSLRKRK</sequence>
<dbReference type="Proteomes" id="UP000191672">
    <property type="component" value="Unassembled WGS sequence"/>
</dbReference>
<name>A0A1V6PSW7_9EURO</name>
<dbReference type="OrthoDB" id="3360421at2759"/>
<feature type="compositionally biased region" description="Basic and acidic residues" evidence="1">
    <location>
        <begin position="1"/>
        <end position="24"/>
    </location>
</feature>
<evidence type="ECO:0000256" key="1">
    <source>
        <dbReference type="SAM" id="MobiDB-lite"/>
    </source>
</evidence>
<feature type="compositionally biased region" description="Basic and acidic residues" evidence="1">
    <location>
        <begin position="223"/>
        <end position="232"/>
    </location>
</feature>
<evidence type="ECO:0008006" key="4">
    <source>
        <dbReference type="Google" id="ProtNLM"/>
    </source>
</evidence>
<feature type="region of interest" description="Disordered" evidence="1">
    <location>
        <begin position="64"/>
        <end position="238"/>
    </location>
</feature>
<feature type="compositionally biased region" description="Basic and acidic residues" evidence="1">
    <location>
        <begin position="130"/>
        <end position="140"/>
    </location>
</feature>
<feature type="compositionally biased region" description="Basic and acidic residues" evidence="1">
    <location>
        <begin position="150"/>
        <end position="180"/>
    </location>
</feature>
<dbReference type="EMBL" id="MDYN01000039">
    <property type="protein sequence ID" value="OQD80085.1"/>
    <property type="molecule type" value="Genomic_DNA"/>
</dbReference>
<feature type="compositionally biased region" description="Basic and acidic residues" evidence="1">
    <location>
        <begin position="74"/>
        <end position="96"/>
    </location>
</feature>
<dbReference type="STRING" id="416450.A0A1V6PSW7"/>
<protein>
    <recommendedName>
        <fullName evidence="4">Hypervirulence associated protein TUDOR domain-containing protein</fullName>
    </recommendedName>
</protein>
<evidence type="ECO:0000313" key="3">
    <source>
        <dbReference type="Proteomes" id="UP000191672"/>
    </source>
</evidence>
<accession>A0A1V6PSW7</accession>
<feature type="region of interest" description="Disordered" evidence="1">
    <location>
        <begin position="1"/>
        <end position="31"/>
    </location>
</feature>
<gene>
    <name evidence="2" type="ORF">PENANT_c039G07191</name>
</gene>
<dbReference type="AlphaFoldDB" id="A0A1V6PSW7"/>
<reference evidence="3" key="1">
    <citation type="journal article" date="2017" name="Nat. Microbiol.">
        <title>Global analysis of biosynthetic gene clusters reveals vast potential of secondary metabolite production in Penicillium species.</title>
        <authorList>
            <person name="Nielsen J.C."/>
            <person name="Grijseels S."/>
            <person name="Prigent S."/>
            <person name="Ji B."/>
            <person name="Dainat J."/>
            <person name="Nielsen K.F."/>
            <person name="Frisvad J.C."/>
            <person name="Workman M."/>
            <person name="Nielsen J."/>
        </authorList>
    </citation>
    <scope>NUCLEOTIDE SEQUENCE [LARGE SCALE GENOMIC DNA]</scope>
    <source>
        <strain evidence="3">IBT 31811</strain>
    </source>
</reference>
<proteinExistence type="predicted"/>
<feature type="compositionally biased region" description="Basic and acidic residues" evidence="1">
    <location>
        <begin position="190"/>
        <end position="209"/>
    </location>
</feature>
<comment type="caution">
    <text evidence="2">The sequence shown here is derived from an EMBL/GenBank/DDBJ whole genome shotgun (WGS) entry which is preliminary data.</text>
</comment>
<organism evidence="2 3">
    <name type="scientific">Penicillium antarcticum</name>
    <dbReference type="NCBI Taxonomy" id="416450"/>
    <lineage>
        <taxon>Eukaryota</taxon>
        <taxon>Fungi</taxon>
        <taxon>Dikarya</taxon>
        <taxon>Ascomycota</taxon>
        <taxon>Pezizomycotina</taxon>
        <taxon>Eurotiomycetes</taxon>
        <taxon>Eurotiomycetidae</taxon>
        <taxon>Eurotiales</taxon>
        <taxon>Aspergillaceae</taxon>
        <taxon>Penicillium</taxon>
    </lineage>
</organism>
<evidence type="ECO:0000313" key="2">
    <source>
        <dbReference type="EMBL" id="OQD80085.1"/>
    </source>
</evidence>